<gene>
    <name evidence="1" type="primary">WBGene00272059</name>
</gene>
<organism evidence="1 2">
    <name type="scientific">Pristionchus pacificus</name>
    <name type="common">Parasitic nematode worm</name>
    <dbReference type="NCBI Taxonomy" id="54126"/>
    <lineage>
        <taxon>Eukaryota</taxon>
        <taxon>Metazoa</taxon>
        <taxon>Ecdysozoa</taxon>
        <taxon>Nematoda</taxon>
        <taxon>Chromadorea</taxon>
        <taxon>Rhabditida</taxon>
        <taxon>Rhabditina</taxon>
        <taxon>Diplogasteromorpha</taxon>
        <taxon>Diplogasteroidea</taxon>
        <taxon>Neodiplogasteridae</taxon>
        <taxon>Pristionchus</taxon>
    </lineage>
</organism>
<proteinExistence type="predicted"/>
<keyword evidence="2" id="KW-1185">Reference proteome</keyword>
<accession>A0A8R1ULX5</accession>
<accession>A0A2A6CWW8</accession>
<dbReference type="EnsemblMetazoa" id="PPA33690.1">
    <property type="protein sequence ID" value="PPA33690.1"/>
    <property type="gene ID" value="WBGene00272059"/>
</dbReference>
<reference evidence="2" key="1">
    <citation type="journal article" date="2008" name="Nat. Genet.">
        <title>The Pristionchus pacificus genome provides a unique perspective on nematode lifestyle and parasitism.</title>
        <authorList>
            <person name="Dieterich C."/>
            <person name="Clifton S.W."/>
            <person name="Schuster L.N."/>
            <person name="Chinwalla A."/>
            <person name="Delehaunty K."/>
            <person name="Dinkelacker I."/>
            <person name="Fulton L."/>
            <person name="Fulton R."/>
            <person name="Godfrey J."/>
            <person name="Minx P."/>
            <person name="Mitreva M."/>
            <person name="Roeseler W."/>
            <person name="Tian H."/>
            <person name="Witte H."/>
            <person name="Yang S.P."/>
            <person name="Wilson R.K."/>
            <person name="Sommer R.J."/>
        </authorList>
    </citation>
    <scope>NUCLEOTIDE SEQUENCE [LARGE SCALE GENOMIC DNA]</scope>
    <source>
        <strain evidence="2">PS312</strain>
    </source>
</reference>
<dbReference type="Proteomes" id="UP000005239">
    <property type="component" value="Unassembled WGS sequence"/>
</dbReference>
<dbReference type="AlphaFoldDB" id="A0A2A6CWW8"/>
<reference evidence="1" key="2">
    <citation type="submission" date="2022-06" db="UniProtKB">
        <authorList>
            <consortium name="EnsemblMetazoa"/>
        </authorList>
    </citation>
    <scope>IDENTIFICATION</scope>
    <source>
        <strain evidence="1">PS312</strain>
    </source>
</reference>
<evidence type="ECO:0000313" key="1">
    <source>
        <dbReference type="EnsemblMetazoa" id="PPA33690.1"/>
    </source>
</evidence>
<name>A0A2A6CWW8_PRIPA</name>
<sequence>MIDGVREERVQNVHHFWIMTADNPKWSMDYFLMGLIATIVVLAAVAIGAVVYNECIAKRNAYVNVPKQNI</sequence>
<protein>
    <submittedName>
        <fullName evidence="1">Uncharacterized protein</fullName>
    </submittedName>
</protein>
<evidence type="ECO:0000313" key="2">
    <source>
        <dbReference type="Proteomes" id="UP000005239"/>
    </source>
</evidence>